<organism evidence="2 3">
    <name type="scientific">Butyricicoccus faecihominis</name>
    <dbReference type="NCBI Taxonomy" id="1712515"/>
    <lineage>
        <taxon>Bacteria</taxon>
        <taxon>Bacillati</taxon>
        <taxon>Bacillota</taxon>
        <taxon>Clostridia</taxon>
        <taxon>Eubacteriales</taxon>
        <taxon>Butyricicoccaceae</taxon>
        <taxon>Butyricicoccus</taxon>
    </lineage>
</organism>
<dbReference type="PANTHER" id="PTHR10948:SF23">
    <property type="entry name" value="TRANSPOSASE INSI FOR INSERTION SEQUENCE ELEMENT IS30A-RELATED"/>
    <property type="match status" value="1"/>
</dbReference>
<dbReference type="NCBIfam" id="NF033563">
    <property type="entry name" value="transpos_IS30"/>
    <property type="match status" value="1"/>
</dbReference>
<proteinExistence type="predicted"/>
<reference evidence="2 3" key="1">
    <citation type="submission" date="2020-06" db="EMBL/GenBank/DDBJ databases">
        <title>Characterization of fructooligosaccharide metabolism and fructooligosaccharide-degrading enzymes in human commensal butyrate producers.</title>
        <authorList>
            <person name="Tanno H."/>
            <person name="Fujii T."/>
            <person name="Hirano K."/>
            <person name="Maeno S."/>
            <person name="Tonozuka T."/>
            <person name="Sakamoto M."/>
            <person name="Ohkuma M."/>
            <person name="Tochio T."/>
            <person name="Endo A."/>
        </authorList>
    </citation>
    <scope>NUCLEOTIDE SEQUENCE [LARGE SCALE GENOMIC DNA]</scope>
    <source>
        <strain evidence="2 3">JCM 31056</strain>
    </source>
</reference>
<dbReference type="PROSITE" id="PS50994">
    <property type="entry name" value="INTEGRASE"/>
    <property type="match status" value="1"/>
</dbReference>
<protein>
    <recommendedName>
        <fullName evidence="1">Integrase catalytic domain-containing protein</fullName>
    </recommendedName>
</protein>
<gene>
    <name evidence="2" type="ORF">BUFA31_25190</name>
</gene>
<keyword evidence="3" id="KW-1185">Reference proteome</keyword>
<evidence type="ECO:0000313" key="3">
    <source>
        <dbReference type="Proteomes" id="UP000620147"/>
    </source>
</evidence>
<dbReference type="InterPro" id="IPR012337">
    <property type="entry name" value="RNaseH-like_sf"/>
</dbReference>
<feature type="domain" description="Integrase catalytic" evidence="1">
    <location>
        <begin position="1"/>
        <end position="71"/>
    </location>
</feature>
<evidence type="ECO:0000259" key="1">
    <source>
        <dbReference type="PROSITE" id="PS50994"/>
    </source>
</evidence>
<comment type="caution">
    <text evidence="2">The sequence shown here is derived from an EMBL/GenBank/DDBJ whole genome shotgun (WGS) entry which is preliminary data.</text>
</comment>
<dbReference type="EMBL" id="BLYJ01000043">
    <property type="protein sequence ID" value="GFO89355.1"/>
    <property type="molecule type" value="Genomic_DNA"/>
</dbReference>
<dbReference type="InterPro" id="IPR001584">
    <property type="entry name" value="Integrase_cat-core"/>
</dbReference>
<name>A0ABQ1E309_9FIRM</name>
<sequence length="71" mass="8157">MQSELGDYFSKVFRTITTDNDPEFARLAELETGTNTKVYFTHPYTSCEKGAIENHNGLIRRFIPKGKRISD</sequence>
<dbReference type="SUPFAM" id="SSF53098">
    <property type="entry name" value="Ribonuclease H-like"/>
    <property type="match status" value="1"/>
</dbReference>
<dbReference type="PANTHER" id="PTHR10948">
    <property type="entry name" value="TRANSPOSASE"/>
    <property type="match status" value="1"/>
</dbReference>
<dbReference type="InterPro" id="IPR053392">
    <property type="entry name" value="Transposase_IS30-like"/>
</dbReference>
<accession>A0ABQ1E309</accession>
<dbReference type="InterPro" id="IPR051917">
    <property type="entry name" value="Transposase-Integrase"/>
</dbReference>
<evidence type="ECO:0000313" key="2">
    <source>
        <dbReference type="EMBL" id="GFO89355.1"/>
    </source>
</evidence>
<dbReference type="Proteomes" id="UP000620147">
    <property type="component" value="Unassembled WGS sequence"/>
</dbReference>